<feature type="domain" description="Transposable element P transposase-like RNase H" evidence="2">
    <location>
        <begin position="527"/>
        <end position="584"/>
    </location>
</feature>
<reference evidence="4" key="1">
    <citation type="submission" date="2021-07" db="EMBL/GenBank/DDBJ databases">
        <authorList>
            <person name="Catto M.A."/>
            <person name="Jacobson A."/>
            <person name="Kennedy G."/>
            <person name="Labadie P."/>
            <person name="Hunt B.G."/>
            <person name="Srinivasan R."/>
        </authorList>
    </citation>
    <scope>NUCLEOTIDE SEQUENCE</scope>
    <source>
        <strain evidence="4">PL_HMW_Pooled</strain>
        <tissue evidence="4">Head</tissue>
    </source>
</reference>
<organism evidence="4 5">
    <name type="scientific">Frankliniella fusca</name>
    <dbReference type="NCBI Taxonomy" id="407009"/>
    <lineage>
        <taxon>Eukaryota</taxon>
        <taxon>Metazoa</taxon>
        <taxon>Ecdysozoa</taxon>
        <taxon>Arthropoda</taxon>
        <taxon>Hexapoda</taxon>
        <taxon>Insecta</taxon>
        <taxon>Pterygota</taxon>
        <taxon>Neoptera</taxon>
        <taxon>Paraneoptera</taxon>
        <taxon>Thysanoptera</taxon>
        <taxon>Terebrantia</taxon>
        <taxon>Thripoidea</taxon>
        <taxon>Thripidae</taxon>
        <taxon>Frankliniella</taxon>
    </lineage>
</organism>
<feature type="domain" description="Transposable element P transposase-like RNase H" evidence="2">
    <location>
        <begin position="632"/>
        <end position="700"/>
    </location>
</feature>
<comment type="caution">
    <text evidence="4">The sequence shown here is derived from an EMBL/GenBank/DDBJ whole genome shotgun (WGS) entry which is preliminary data.</text>
</comment>
<reference evidence="4" key="2">
    <citation type="journal article" date="2023" name="BMC Genomics">
        <title>Pest status, molecular evolution, and epigenetic factors derived from the genome assembly of Frankliniella fusca, a thysanopteran phytovirus vector.</title>
        <authorList>
            <person name="Catto M.A."/>
            <person name="Labadie P.E."/>
            <person name="Jacobson A.L."/>
            <person name="Kennedy G.G."/>
            <person name="Srinivasan R."/>
            <person name="Hunt B.G."/>
        </authorList>
    </citation>
    <scope>NUCLEOTIDE SEQUENCE</scope>
    <source>
        <strain evidence="4">PL_HMW_Pooled</strain>
    </source>
</reference>
<feature type="region of interest" description="Disordered" evidence="1">
    <location>
        <begin position="40"/>
        <end position="61"/>
    </location>
</feature>
<dbReference type="EMBL" id="JAHWGI010000466">
    <property type="protein sequence ID" value="KAK3915821.1"/>
    <property type="molecule type" value="Genomic_DNA"/>
</dbReference>
<dbReference type="AlphaFoldDB" id="A0AAE1H6S0"/>
<dbReference type="Proteomes" id="UP001219518">
    <property type="component" value="Unassembled WGS sequence"/>
</dbReference>
<feature type="region of interest" description="Disordered" evidence="1">
    <location>
        <begin position="128"/>
        <end position="188"/>
    </location>
</feature>
<evidence type="ECO:0000259" key="2">
    <source>
        <dbReference type="Pfam" id="PF21787"/>
    </source>
</evidence>
<sequence length="1025" mass="114778">MVSVRKRLTRRPKKSKVSSGTEDSEKENFLNELPIAPLNDNSFSLPSTSAVENNDGTRPSPVQVLGEKCFSPRRAIGLPPVSLGSPNPLHGFPDCIISSSTGILKSRNDISLNGDTFEEVHLESSRYPQGALFNSTPTKNYSGGPLDDDGSALSFSSDAFEEQRLQSPTPVTSQTENNGNSQLSVDDHSSSKKLFTVSSMCLVDASSSGIYPCPPKLEVSNAGNSSSKQNHPSQTVQDLLISQLPPAWELAAGPSSRTSFMLGMNASEDLWCSKQRSVLIGKDGTVQIAVHGHFMSLDHPIWQELPCRVGLTDMESVDEFVNYILGVVKVIRSFVICIGLPESHFAIRAAKHPGLVFDPNPFRESRYTVTYRSLAKDTAHSPHAKVANKWLDSTQKKQKLGKLSRSVKNSHKREDYHRAKAAALLERHGVDVDVNTSSFFKAGLDKHFEELDKEEHTFQRIFIEQQLKASKVKGPTGMRWHPLMIRLALRIHMASPAALDAIAGSGIIHLPSSRTLFDYSHFAGKVKQGINFAAMKVVVDKANEHGPDHHKRYFILLMDEMSISQNLVYSRATGEMVGFAHLDKVDREVAALEREMETCDSSPAGSTTGHASQLLQWQRLQEENEYGDVIPDVSQKVLCYMAVGVTNGLKQVVASYGVTNITAYGLSRYTWDIVQCMEGNDAHVLGLVCDGHPVNRKFITLHTPFTRGVSNIVFDTGNRYRPGTPFYFFSDVPHLLKTIRNCFHNSEAGSKSRLLKKDGECITWRTIIDLYEQEKDNEVRMAHKLNAQVVYLNSYSRMKVSYAARVFSRTVANAIKEKFPERKVTIDFITRVNDFFDCLNGAALLHGSHKRNKLLEPYRSENDERFRMLKAFNHYLKSWRKECQFEPHKCISDETLLGVEMTVHSFDGAVKFMLRKGAKFVLARVFCQDPLEQHFSKQRGACGGNRNPNLATCLQNENKLLNLKNLGFRRQRGNTTQVVRDADYADRICAPLLKRRRSLEREKRSDESTSIHSMLFGVMEPLSGV</sequence>
<gene>
    <name evidence="4" type="ORF">KUF71_005964</name>
</gene>
<dbReference type="InterPro" id="IPR048366">
    <property type="entry name" value="TNP-like_GBD"/>
</dbReference>
<feature type="domain" description="Transposable element P transposase-like GTP-binding insertion" evidence="3">
    <location>
        <begin position="734"/>
        <end position="848"/>
    </location>
</feature>
<feature type="compositionally biased region" description="Polar residues" evidence="1">
    <location>
        <begin position="165"/>
        <end position="184"/>
    </location>
</feature>
<evidence type="ECO:0000256" key="1">
    <source>
        <dbReference type="SAM" id="MobiDB-lite"/>
    </source>
</evidence>
<evidence type="ECO:0000259" key="3">
    <source>
        <dbReference type="Pfam" id="PF21788"/>
    </source>
</evidence>
<evidence type="ECO:0000313" key="5">
    <source>
        <dbReference type="Proteomes" id="UP001219518"/>
    </source>
</evidence>
<proteinExistence type="predicted"/>
<feature type="compositionally biased region" description="Polar residues" evidence="1">
    <location>
        <begin position="40"/>
        <end position="57"/>
    </location>
</feature>
<keyword evidence="5" id="KW-1185">Reference proteome</keyword>
<protein>
    <submittedName>
        <fullName evidence="4">Transposable element P transposase</fullName>
    </submittedName>
</protein>
<feature type="compositionally biased region" description="Basic residues" evidence="1">
    <location>
        <begin position="1"/>
        <end position="16"/>
    </location>
</feature>
<name>A0AAE1H6S0_9NEOP</name>
<evidence type="ECO:0000313" key="4">
    <source>
        <dbReference type="EMBL" id="KAK3915821.1"/>
    </source>
</evidence>
<dbReference type="Pfam" id="PF21787">
    <property type="entry name" value="TNP-like_RNaseH_N"/>
    <property type="match status" value="2"/>
</dbReference>
<dbReference type="InterPro" id="IPR048365">
    <property type="entry name" value="TNP-like_RNaseH_N"/>
</dbReference>
<feature type="region of interest" description="Disordered" evidence="1">
    <location>
        <begin position="1"/>
        <end position="28"/>
    </location>
</feature>
<dbReference type="Pfam" id="PF21788">
    <property type="entry name" value="TNP-like_GBD"/>
    <property type="match status" value="1"/>
</dbReference>
<accession>A0AAE1H6S0</accession>
<feature type="compositionally biased region" description="Polar residues" evidence="1">
    <location>
        <begin position="132"/>
        <end position="141"/>
    </location>
</feature>